<dbReference type="AlphaFoldDB" id="A0A2Z4YPC4"/>
<geneLocation type="plasmid" evidence="1 2">
    <name>unnamed1</name>
</geneLocation>
<evidence type="ECO:0000313" key="2">
    <source>
        <dbReference type="Proteomes" id="UP000251166"/>
    </source>
</evidence>
<protein>
    <submittedName>
        <fullName evidence="1">Putative Urease operon 23 kDa accessory protein</fullName>
    </submittedName>
</protein>
<dbReference type="Gene3D" id="3.90.1480.20">
    <property type="entry name" value="Glycosyl transferase family 29"/>
    <property type="match status" value="1"/>
</dbReference>
<reference evidence="1 2" key="1">
    <citation type="submission" date="2018-07" db="EMBL/GenBank/DDBJ databases">
        <title>Rhizobium leguminosarum strain:ATCC 14479 Genome sequencing and assembly.</title>
        <authorList>
            <person name="Chakraborty R."/>
        </authorList>
    </citation>
    <scope>NUCLEOTIDE SEQUENCE [LARGE SCALE GENOMIC DNA]</scope>
    <source>
        <strain evidence="1 2">ATCC 14479</strain>
        <plasmid evidence="2">Plasmid unnamed1</plasmid>
    </source>
</reference>
<accession>A0A2Z4YPC4</accession>
<proteinExistence type="predicted"/>
<dbReference type="EMBL" id="CP030761">
    <property type="protein sequence ID" value="AXA43267.1"/>
    <property type="molecule type" value="Genomic_DNA"/>
</dbReference>
<dbReference type="Proteomes" id="UP000251166">
    <property type="component" value="Plasmid unnamed1"/>
</dbReference>
<gene>
    <name evidence="1" type="ORF">DLJ82_5706</name>
</gene>
<keyword evidence="1" id="KW-0614">Plasmid</keyword>
<name>A0A2Z4YPC4_RHILE</name>
<evidence type="ECO:0000313" key="1">
    <source>
        <dbReference type="EMBL" id="AXA43267.1"/>
    </source>
</evidence>
<organism evidence="1 2">
    <name type="scientific">Rhizobium leguminosarum</name>
    <dbReference type="NCBI Taxonomy" id="384"/>
    <lineage>
        <taxon>Bacteria</taxon>
        <taxon>Pseudomonadati</taxon>
        <taxon>Pseudomonadota</taxon>
        <taxon>Alphaproteobacteria</taxon>
        <taxon>Hyphomicrobiales</taxon>
        <taxon>Rhizobiaceae</taxon>
        <taxon>Rhizobium/Agrobacterium group</taxon>
        <taxon>Rhizobium</taxon>
    </lineage>
</organism>
<dbReference type="InterPro" id="IPR038578">
    <property type="entry name" value="GT29-like_sf"/>
</dbReference>
<sequence>MSRTIMIVGNGEVGEGGAEIIDSADFVIRFNDCRSFGLGGTRTDVVAVCNTGRPAKAMLGSGNWRAHPGIVDASEIWSVRDPEKVAAMRAPLAVSHPELDDFCDDYTQLFGDVCAGAGKLHRIVGQRIHDAIDRALAMLAPAPYVVPSSGIIVIGEVLDSCPNDHVVVAGFGHVGWEGHPFAAEKQLVDAFVKAGRLRRLSQHGVPSTACERPPLIS</sequence>